<dbReference type="EMBL" id="JBICBT010000326">
    <property type="protein sequence ID" value="KAL3117377.1"/>
    <property type="molecule type" value="Genomic_DNA"/>
</dbReference>
<organism evidence="2 3">
    <name type="scientific">Heterodera trifolii</name>
    <dbReference type="NCBI Taxonomy" id="157864"/>
    <lineage>
        <taxon>Eukaryota</taxon>
        <taxon>Metazoa</taxon>
        <taxon>Ecdysozoa</taxon>
        <taxon>Nematoda</taxon>
        <taxon>Chromadorea</taxon>
        <taxon>Rhabditida</taxon>
        <taxon>Tylenchina</taxon>
        <taxon>Tylenchomorpha</taxon>
        <taxon>Tylenchoidea</taxon>
        <taxon>Heteroderidae</taxon>
        <taxon>Heteroderinae</taxon>
        <taxon>Heterodera</taxon>
    </lineage>
</organism>
<accession>A0ABD2LQ61</accession>
<dbReference type="Proteomes" id="UP001620626">
    <property type="component" value="Unassembled WGS sequence"/>
</dbReference>
<name>A0ABD2LQ61_9BILA</name>
<feature type="compositionally biased region" description="Basic and acidic residues" evidence="1">
    <location>
        <begin position="1"/>
        <end position="18"/>
    </location>
</feature>
<keyword evidence="3" id="KW-1185">Reference proteome</keyword>
<comment type="caution">
    <text evidence="2">The sequence shown here is derived from an EMBL/GenBank/DDBJ whole genome shotgun (WGS) entry which is preliminary data.</text>
</comment>
<protein>
    <submittedName>
        <fullName evidence="2">Uncharacterized protein</fullName>
    </submittedName>
</protein>
<gene>
    <name evidence="2" type="ORF">niasHT_004173</name>
</gene>
<reference evidence="2 3" key="1">
    <citation type="submission" date="2024-10" db="EMBL/GenBank/DDBJ databases">
        <authorList>
            <person name="Kim D."/>
        </authorList>
    </citation>
    <scope>NUCLEOTIDE SEQUENCE [LARGE SCALE GENOMIC DNA]</scope>
    <source>
        <strain evidence="2">BH-2024</strain>
    </source>
</reference>
<evidence type="ECO:0000313" key="2">
    <source>
        <dbReference type="EMBL" id="KAL3117377.1"/>
    </source>
</evidence>
<sequence>MVRNDIKLKDPSTVRNDVKLMNQPTNKRPQRRSSTASEPRLQQRKSQQRGLRPTQAPYNVPIRNGTAKQDRGIRLHPASSAMALTEARNA</sequence>
<feature type="compositionally biased region" description="Polar residues" evidence="1">
    <location>
        <begin position="22"/>
        <end position="37"/>
    </location>
</feature>
<dbReference type="AlphaFoldDB" id="A0ABD2LQ61"/>
<proteinExistence type="predicted"/>
<evidence type="ECO:0000313" key="3">
    <source>
        <dbReference type="Proteomes" id="UP001620626"/>
    </source>
</evidence>
<evidence type="ECO:0000256" key="1">
    <source>
        <dbReference type="SAM" id="MobiDB-lite"/>
    </source>
</evidence>
<feature type="region of interest" description="Disordered" evidence="1">
    <location>
        <begin position="1"/>
        <end position="72"/>
    </location>
</feature>